<accession>A0A6J1PKW2</accession>
<proteinExistence type="predicted"/>
<gene>
    <name evidence="3" type="primary">LOC112453452</name>
</gene>
<dbReference type="GO" id="GO:1902975">
    <property type="term" value="P:mitotic DNA replication initiation"/>
    <property type="evidence" value="ECO:0007669"/>
    <property type="project" value="TreeGrafter"/>
</dbReference>
<keyword evidence="1" id="KW-0812">Transmembrane</keyword>
<feature type="transmembrane region" description="Helical" evidence="1">
    <location>
        <begin position="27"/>
        <end position="47"/>
    </location>
</feature>
<sequence>MDKVLNLMHVTLKEAKYIMTTVMDLNVISLALQIICLAGNILSRTLLGGRAERNEYLLLHAFNLKNYITLDKKIEKKGRGDGEISIYFYILSLLRN</sequence>
<dbReference type="OrthoDB" id="6755010at2759"/>
<dbReference type="GO" id="GO:0003688">
    <property type="term" value="F:DNA replication origin binding"/>
    <property type="evidence" value="ECO:0007669"/>
    <property type="project" value="TreeGrafter"/>
</dbReference>
<dbReference type="AlphaFoldDB" id="A0A6J1PKW2"/>
<keyword evidence="2" id="KW-1185">Reference proteome</keyword>
<dbReference type="GeneID" id="112453452"/>
<dbReference type="GO" id="GO:0005658">
    <property type="term" value="C:alpha DNA polymerase:primase complex"/>
    <property type="evidence" value="ECO:0007669"/>
    <property type="project" value="TreeGrafter"/>
</dbReference>
<dbReference type="PANTHER" id="PTHR45861:SF1">
    <property type="entry name" value="DNA POLYMERASE ALPHA CATALYTIC SUBUNIT"/>
    <property type="match status" value="1"/>
</dbReference>
<dbReference type="GO" id="GO:0003697">
    <property type="term" value="F:single-stranded DNA binding"/>
    <property type="evidence" value="ECO:0007669"/>
    <property type="project" value="TreeGrafter"/>
</dbReference>
<dbReference type="RefSeq" id="XP_024870008.1">
    <property type="nucleotide sequence ID" value="XM_025014240.1"/>
</dbReference>
<protein>
    <submittedName>
        <fullName evidence="3">DNA polymerase alpha catalytic subunit-like</fullName>
    </submittedName>
</protein>
<keyword evidence="1" id="KW-1133">Transmembrane helix</keyword>
<reference evidence="3" key="1">
    <citation type="submission" date="2025-08" db="UniProtKB">
        <authorList>
            <consortium name="RefSeq"/>
        </authorList>
    </citation>
    <scope>IDENTIFICATION</scope>
    <source>
        <tissue evidence="3">Whole body</tissue>
    </source>
</reference>
<dbReference type="Proteomes" id="UP000504618">
    <property type="component" value="Unplaced"/>
</dbReference>
<keyword evidence="1" id="KW-0472">Membrane</keyword>
<dbReference type="Gene3D" id="6.10.10.100">
    <property type="match status" value="1"/>
</dbReference>
<dbReference type="GO" id="GO:0003887">
    <property type="term" value="F:DNA-directed DNA polymerase activity"/>
    <property type="evidence" value="ECO:0007669"/>
    <property type="project" value="TreeGrafter"/>
</dbReference>
<evidence type="ECO:0000256" key="1">
    <source>
        <dbReference type="SAM" id="Phobius"/>
    </source>
</evidence>
<organism evidence="2 3">
    <name type="scientific">Temnothorax curvispinosus</name>
    <dbReference type="NCBI Taxonomy" id="300111"/>
    <lineage>
        <taxon>Eukaryota</taxon>
        <taxon>Metazoa</taxon>
        <taxon>Ecdysozoa</taxon>
        <taxon>Arthropoda</taxon>
        <taxon>Hexapoda</taxon>
        <taxon>Insecta</taxon>
        <taxon>Pterygota</taxon>
        <taxon>Neoptera</taxon>
        <taxon>Endopterygota</taxon>
        <taxon>Hymenoptera</taxon>
        <taxon>Apocrita</taxon>
        <taxon>Aculeata</taxon>
        <taxon>Formicoidea</taxon>
        <taxon>Formicidae</taxon>
        <taxon>Myrmicinae</taxon>
        <taxon>Temnothorax</taxon>
    </lineage>
</organism>
<dbReference type="PANTHER" id="PTHR45861">
    <property type="entry name" value="DNA POLYMERASE ALPHA CATALYTIC SUBUNIT"/>
    <property type="match status" value="1"/>
</dbReference>
<evidence type="ECO:0000313" key="2">
    <source>
        <dbReference type="Proteomes" id="UP000504618"/>
    </source>
</evidence>
<dbReference type="GO" id="GO:0006272">
    <property type="term" value="P:leading strand elongation"/>
    <property type="evidence" value="ECO:0007669"/>
    <property type="project" value="TreeGrafter"/>
</dbReference>
<dbReference type="GO" id="GO:0003682">
    <property type="term" value="F:chromatin binding"/>
    <property type="evidence" value="ECO:0007669"/>
    <property type="project" value="TreeGrafter"/>
</dbReference>
<dbReference type="GO" id="GO:0006273">
    <property type="term" value="P:lagging strand elongation"/>
    <property type="evidence" value="ECO:0007669"/>
    <property type="project" value="TreeGrafter"/>
</dbReference>
<evidence type="ECO:0000313" key="3">
    <source>
        <dbReference type="RefSeq" id="XP_024870008.1"/>
    </source>
</evidence>
<name>A0A6J1PKW2_9HYME</name>